<proteinExistence type="predicted"/>
<sequence length="219" mass="22463">MIGGTGNDRYVVTDITDNAIELAGEGTDRVLASVNHQLRDYIEELELSGTADLRGYGNGLDNLIIGNGGANLLYGRGGVDTLRGAAGNDILFGEDGNDLLTGGAGSDRMYGGSGADRFLFTSSDFGGTATGSADRIHDFSATDGDLIDLSAVDANASVAGDQAFNFVGDAAFSGVAGELRTAVIAGNSYLQGDTNGDGAADFWIRVDGLHAFVAGDFIF</sequence>
<dbReference type="InterPro" id="IPR011049">
    <property type="entry name" value="Serralysin-like_metalloprot_C"/>
</dbReference>
<dbReference type="Gene3D" id="2.150.10.10">
    <property type="entry name" value="Serralysin-like metalloprotease, C-terminal"/>
    <property type="match status" value="1"/>
</dbReference>
<dbReference type="InterPro" id="IPR018511">
    <property type="entry name" value="Hemolysin-typ_Ca-bd_CS"/>
</dbReference>
<reference evidence="3 4" key="1">
    <citation type="submission" date="2020-08" db="EMBL/GenBank/DDBJ databases">
        <title>Genome sequence of Sphingomonas rhizophila KACC 19189T.</title>
        <authorList>
            <person name="Hyun D.-W."/>
            <person name="Bae J.-W."/>
        </authorList>
    </citation>
    <scope>NUCLEOTIDE SEQUENCE [LARGE SCALE GENOMIC DNA]</scope>
    <source>
        <strain evidence="3 4">KACC 19189</strain>
    </source>
</reference>
<dbReference type="PRINTS" id="PR00313">
    <property type="entry name" value="CABNDNGRPT"/>
</dbReference>
<name>A0A7G9SB01_9SPHN</name>
<evidence type="ECO:0000313" key="3">
    <source>
        <dbReference type="EMBL" id="QNN65026.1"/>
    </source>
</evidence>
<evidence type="ECO:0008006" key="5">
    <source>
        <dbReference type="Google" id="ProtNLM"/>
    </source>
</evidence>
<evidence type="ECO:0000256" key="2">
    <source>
        <dbReference type="ARBA" id="ARBA00022525"/>
    </source>
</evidence>
<dbReference type="InterPro" id="IPR050557">
    <property type="entry name" value="RTX_toxin/Mannuronan_C5-epim"/>
</dbReference>
<dbReference type="Pfam" id="PF00353">
    <property type="entry name" value="HemolysinCabind"/>
    <property type="match status" value="1"/>
</dbReference>
<organism evidence="3 4">
    <name type="scientific">Sphingomonas rhizophila</name>
    <dbReference type="NCBI Taxonomy" id="2071607"/>
    <lineage>
        <taxon>Bacteria</taxon>
        <taxon>Pseudomonadati</taxon>
        <taxon>Pseudomonadota</taxon>
        <taxon>Alphaproteobacteria</taxon>
        <taxon>Sphingomonadales</taxon>
        <taxon>Sphingomonadaceae</taxon>
        <taxon>Sphingomonas</taxon>
    </lineage>
</organism>
<dbReference type="PANTHER" id="PTHR38340">
    <property type="entry name" value="S-LAYER PROTEIN"/>
    <property type="match status" value="1"/>
</dbReference>
<comment type="subcellular location">
    <subcellularLocation>
        <location evidence="1">Secreted</location>
    </subcellularLocation>
</comment>
<dbReference type="EMBL" id="CP060717">
    <property type="protein sequence ID" value="QNN65026.1"/>
    <property type="molecule type" value="Genomic_DNA"/>
</dbReference>
<accession>A0A7G9SB01</accession>
<dbReference type="PROSITE" id="PS00330">
    <property type="entry name" value="HEMOLYSIN_CALCIUM"/>
    <property type="match status" value="1"/>
</dbReference>
<protein>
    <recommendedName>
        <fullName evidence="5">Calcium-binding protein</fullName>
    </recommendedName>
</protein>
<keyword evidence="2" id="KW-0964">Secreted</keyword>
<evidence type="ECO:0000313" key="4">
    <source>
        <dbReference type="Proteomes" id="UP000515955"/>
    </source>
</evidence>
<dbReference type="Proteomes" id="UP000515955">
    <property type="component" value="Chromosome"/>
</dbReference>
<dbReference type="PANTHER" id="PTHR38340:SF1">
    <property type="entry name" value="S-LAYER PROTEIN"/>
    <property type="match status" value="1"/>
</dbReference>
<dbReference type="AlphaFoldDB" id="A0A7G9SB01"/>
<dbReference type="KEGG" id="srhi:H9L12_12650"/>
<gene>
    <name evidence="3" type="ORF">H9L12_12650</name>
</gene>
<dbReference type="SUPFAM" id="SSF51120">
    <property type="entry name" value="beta-Roll"/>
    <property type="match status" value="1"/>
</dbReference>
<dbReference type="GO" id="GO:0005576">
    <property type="term" value="C:extracellular region"/>
    <property type="evidence" value="ECO:0007669"/>
    <property type="project" value="UniProtKB-SubCell"/>
</dbReference>
<keyword evidence="4" id="KW-1185">Reference proteome</keyword>
<dbReference type="GO" id="GO:0005509">
    <property type="term" value="F:calcium ion binding"/>
    <property type="evidence" value="ECO:0007669"/>
    <property type="project" value="InterPro"/>
</dbReference>
<dbReference type="InterPro" id="IPR001343">
    <property type="entry name" value="Hemolysn_Ca-bd"/>
</dbReference>
<evidence type="ECO:0000256" key="1">
    <source>
        <dbReference type="ARBA" id="ARBA00004613"/>
    </source>
</evidence>